<dbReference type="Pfam" id="PF12771">
    <property type="entry name" value="SusD-like_2"/>
    <property type="match status" value="1"/>
</dbReference>
<feature type="chain" id="PRO_5016325347" evidence="2">
    <location>
        <begin position="25"/>
        <end position="480"/>
    </location>
</feature>
<dbReference type="SUPFAM" id="SSF48452">
    <property type="entry name" value="TPR-like"/>
    <property type="match status" value="1"/>
</dbReference>
<dbReference type="Gene3D" id="1.25.40.390">
    <property type="match status" value="1"/>
</dbReference>
<feature type="signal peptide" evidence="2">
    <location>
        <begin position="1"/>
        <end position="24"/>
    </location>
</feature>
<dbReference type="InterPro" id="IPR011990">
    <property type="entry name" value="TPR-like_helical_dom_sf"/>
</dbReference>
<reference evidence="3 4" key="1">
    <citation type="submission" date="2018-03" db="EMBL/GenBank/DDBJ databases">
        <title>Genomic Encyclopedia of Archaeal and Bacterial Type Strains, Phase II (KMG-II): from individual species to whole genera.</title>
        <authorList>
            <person name="Goeker M."/>
        </authorList>
    </citation>
    <scope>NUCLEOTIDE SEQUENCE [LARGE SCALE GENOMIC DNA]</scope>
    <source>
        <strain evidence="3 4">DSM 100346</strain>
    </source>
</reference>
<evidence type="ECO:0000256" key="2">
    <source>
        <dbReference type="SAM" id="SignalP"/>
    </source>
</evidence>
<keyword evidence="4" id="KW-1185">Reference proteome</keyword>
<dbReference type="InterPro" id="IPR041662">
    <property type="entry name" value="SusD-like_2"/>
</dbReference>
<name>A0A316A8D7_9BACT</name>
<accession>A0A316A8D7</accession>
<dbReference type="Proteomes" id="UP000245880">
    <property type="component" value="Unassembled WGS sequence"/>
</dbReference>
<feature type="region of interest" description="Disordered" evidence="1">
    <location>
        <begin position="458"/>
        <end position="480"/>
    </location>
</feature>
<dbReference type="AlphaFoldDB" id="A0A316A8D7"/>
<comment type="caution">
    <text evidence="3">The sequence shown here is derived from an EMBL/GenBank/DDBJ whole genome shotgun (WGS) entry which is preliminary data.</text>
</comment>
<protein>
    <submittedName>
        <fullName evidence="3">SusD-like starch-binding protein associating with outer membrane</fullName>
    </submittedName>
</protein>
<evidence type="ECO:0000313" key="4">
    <source>
        <dbReference type="Proteomes" id="UP000245880"/>
    </source>
</evidence>
<keyword evidence="2" id="KW-0732">Signal</keyword>
<proteinExistence type="predicted"/>
<dbReference type="EMBL" id="QGDT01000020">
    <property type="protein sequence ID" value="PWJ53893.1"/>
    <property type="molecule type" value="Genomic_DNA"/>
</dbReference>
<evidence type="ECO:0000313" key="3">
    <source>
        <dbReference type="EMBL" id="PWJ53893.1"/>
    </source>
</evidence>
<organism evidence="3 4">
    <name type="scientific">Dyadobacter jejuensis</name>
    <dbReference type="NCBI Taxonomy" id="1082580"/>
    <lineage>
        <taxon>Bacteria</taxon>
        <taxon>Pseudomonadati</taxon>
        <taxon>Bacteroidota</taxon>
        <taxon>Cytophagia</taxon>
        <taxon>Cytophagales</taxon>
        <taxon>Spirosomataceae</taxon>
        <taxon>Dyadobacter</taxon>
    </lineage>
</organism>
<evidence type="ECO:0000256" key="1">
    <source>
        <dbReference type="SAM" id="MobiDB-lite"/>
    </source>
</evidence>
<sequence>MIKKIYKILMIALFLGGLSCESIVDDLNTDPNNPTNASTSLMLTGVQLANITIHEGHTARMAGMWSGYFTGIARQYPDFYNYNVNGATFDQIWQNIYTGVFKNGYVLIEKAEEVDNNLLIAIVKITQAHALQTATSCWGDVPYSQVSDIDAFPNPTFDPQVEVYESIQALLDEAIGLLDTGLGSVTPAVADVHFSGDASKWKQVAYTLKARAFHETRNYEAAYEAALKGVSEPGNSLMAPHGTVLGGNQNLMFSFLAGGRAGDMSSKGAYITTLLTAEHANNRGNDKTDETARLNYYFLNTDDPENITPNTSSASGAMGIFADASPFPLITYEENQLILAEAGLRVNGFETGLEHLNAYRSYLNNGGYIHSSYQSFPYKYEAYVADDFENGGMVADAALTASDALLKEILTERYITFFGQKLTFSDLRRTRHDAVKVSIAPNIGNELPERFIYSQSEVNSNSNAPNPVPGIFERTPINSL</sequence>
<gene>
    <name evidence="3" type="ORF">CLV98_1209</name>
</gene>
<dbReference type="PROSITE" id="PS51257">
    <property type="entry name" value="PROKAR_LIPOPROTEIN"/>
    <property type="match status" value="1"/>
</dbReference>
<dbReference type="RefSeq" id="WP_229203526.1">
    <property type="nucleotide sequence ID" value="NZ_QGDT01000020.1"/>
</dbReference>